<dbReference type="PANTHER" id="PTHR12867:SF6">
    <property type="entry name" value="N-ACETYLGLUCOSAMINYLDIPHOSPHODOLICHOL N-ACETYLGLUCOSAMINYLTRANSFERASE"/>
    <property type="match status" value="1"/>
</dbReference>
<keyword evidence="5" id="KW-0328">Glycosyltransferase</keyword>
<dbReference type="Proteomes" id="UP000046395">
    <property type="component" value="Unassembled WGS sequence"/>
</dbReference>
<comment type="similarity">
    <text evidence="2">Belongs to the glycosyltransferase 28 family.</text>
</comment>
<keyword evidence="6" id="KW-0808">Transferase</keyword>
<evidence type="ECO:0000256" key="8">
    <source>
        <dbReference type="SAM" id="MobiDB-lite"/>
    </source>
</evidence>
<feature type="domain" description="Glycosyl transferase family 28 C-terminal" evidence="9">
    <location>
        <begin position="70"/>
        <end position="178"/>
    </location>
</feature>
<dbReference type="STRING" id="70415.A0A5S6R320"/>
<dbReference type="EC" id="2.4.1.141" evidence="3"/>
<dbReference type="Pfam" id="PF04101">
    <property type="entry name" value="Glyco_tran_28_C"/>
    <property type="match status" value="1"/>
</dbReference>
<comment type="subcellular location">
    <subcellularLocation>
        <location evidence="1">Endoplasmic reticulum</location>
    </subcellularLocation>
</comment>
<dbReference type="InterPro" id="IPR007235">
    <property type="entry name" value="Glyco_trans_28_C"/>
</dbReference>
<dbReference type="GO" id="GO:0004577">
    <property type="term" value="F:N-acetylglucosaminyldiphosphodolichol N-acetylglucosaminyltransferase activity"/>
    <property type="evidence" value="ECO:0007669"/>
    <property type="project" value="UniProtKB-EC"/>
</dbReference>
<dbReference type="Gene3D" id="3.40.50.2000">
    <property type="entry name" value="Glycogen Phosphorylase B"/>
    <property type="match status" value="1"/>
</dbReference>
<dbReference type="GO" id="GO:0006488">
    <property type="term" value="P:dolichol-linked oligosaccharide biosynthetic process"/>
    <property type="evidence" value="ECO:0007669"/>
    <property type="project" value="InterPro"/>
</dbReference>
<evidence type="ECO:0000256" key="5">
    <source>
        <dbReference type="ARBA" id="ARBA00022676"/>
    </source>
</evidence>
<proteinExistence type="inferred from homology"/>
<evidence type="ECO:0000313" key="10">
    <source>
        <dbReference type="Proteomes" id="UP000046395"/>
    </source>
</evidence>
<feature type="compositionally biased region" description="Basic and acidic residues" evidence="8">
    <location>
        <begin position="29"/>
        <end position="40"/>
    </location>
</feature>
<evidence type="ECO:0000313" key="11">
    <source>
        <dbReference type="WBParaSite" id="TMUE_3000013704.1"/>
    </source>
</evidence>
<organism evidence="10 11">
    <name type="scientific">Trichuris muris</name>
    <name type="common">Mouse whipworm</name>
    <dbReference type="NCBI Taxonomy" id="70415"/>
    <lineage>
        <taxon>Eukaryota</taxon>
        <taxon>Metazoa</taxon>
        <taxon>Ecdysozoa</taxon>
        <taxon>Nematoda</taxon>
        <taxon>Enoplea</taxon>
        <taxon>Dorylaimia</taxon>
        <taxon>Trichinellida</taxon>
        <taxon>Trichuridae</taxon>
        <taxon>Trichuris</taxon>
    </lineage>
</organism>
<evidence type="ECO:0000256" key="3">
    <source>
        <dbReference type="ARBA" id="ARBA00012614"/>
    </source>
</evidence>
<dbReference type="WBParaSite" id="TMUE_3000013704.1">
    <property type="protein sequence ID" value="TMUE_3000013704.1"/>
    <property type="gene ID" value="WBGene00291710"/>
</dbReference>
<accession>A0A5S6R320</accession>
<dbReference type="AlphaFoldDB" id="A0A5S6R320"/>
<evidence type="ECO:0000256" key="7">
    <source>
        <dbReference type="ARBA" id="ARBA00022824"/>
    </source>
</evidence>
<evidence type="ECO:0000259" key="9">
    <source>
        <dbReference type="Pfam" id="PF04101"/>
    </source>
</evidence>
<sequence length="208" mass="23151">MENDRREVPRRRSSLLIPLEESAALIDRNQPEEKPEDPKRRPTLKPVGDLDPEAVLEAAVASLEQDSCFAALRSKGVKHLILQIGKGSYEPTALDLEPFASVDIFRYKDSLSSCFEQADWVISHAGAGSCLEALELGKPLLIVVNETLLDNHQTELARQLSLDGYAHCCFAGELPKALSTFDPSKLKQWHSGKPKVFSSWLDNYFGFV</sequence>
<feature type="region of interest" description="Disordered" evidence="8">
    <location>
        <begin position="22"/>
        <end position="48"/>
    </location>
</feature>
<protein>
    <recommendedName>
        <fullName evidence="4">UDP-N-acetylglucosamine transferase subunit ALG13</fullName>
        <ecNumber evidence="3">2.4.1.141</ecNumber>
    </recommendedName>
</protein>
<dbReference type="PANTHER" id="PTHR12867">
    <property type="entry name" value="GLYCOSYL TRANSFERASE-RELATED"/>
    <property type="match status" value="1"/>
</dbReference>
<dbReference type="SUPFAM" id="SSF53756">
    <property type="entry name" value="UDP-Glycosyltransferase/glycogen phosphorylase"/>
    <property type="match status" value="1"/>
</dbReference>
<name>A0A5S6R320_TRIMR</name>
<evidence type="ECO:0000256" key="2">
    <source>
        <dbReference type="ARBA" id="ARBA00006962"/>
    </source>
</evidence>
<evidence type="ECO:0000256" key="6">
    <source>
        <dbReference type="ARBA" id="ARBA00022679"/>
    </source>
</evidence>
<dbReference type="InterPro" id="IPR039042">
    <property type="entry name" value="Alg13-like"/>
</dbReference>
<evidence type="ECO:0000256" key="1">
    <source>
        <dbReference type="ARBA" id="ARBA00004240"/>
    </source>
</evidence>
<dbReference type="GO" id="GO:0005783">
    <property type="term" value="C:endoplasmic reticulum"/>
    <property type="evidence" value="ECO:0007669"/>
    <property type="project" value="UniProtKB-SubCell"/>
</dbReference>
<reference evidence="11" key="1">
    <citation type="submission" date="2019-12" db="UniProtKB">
        <authorList>
            <consortium name="WormBaseParasite"/>
        </authorList>
    </citation>
    <scope>IDENTIFICATION</scope>
</reference>
<evidence type="ECO:0000256" key="4">
    <source>
        <dbReference type="ARBA" id="ARBA00017468"/>
    </source>
</evidence>
<keyword evidence="10" id="KW-1185">Reference proteome</keyword>
<keyword evidence="7" id="KW-0256">Endoplasmic reticulum</keyword>